<feature type="region of interest" description="Disordered" evidence="1">
    <location>
        <begin position="1"/>
        <end position="68"/>
    </location>
</feature>
<dbReference type="EMBL" id="JACGCI010000004">
    <property type="protein sequence ID" value="KAF6764332.1"/>
    <property type="molecule type" value="Genomic_DNA"/>
</dbReference>
<dbReference type="Proteomes" id="UP000521943">
    <property type="component" value="Unassembled WGS sequence"/>
</dbReference>
<protein>
    <submittedName>
        <fullName evidence="2">Uncharacterized protein</fullName>
    </submittedName>
</protein>
<name>A0A8H6IHC5_9AGAR</name>
<evidence type="ECO:0000313" key="3">
    <source>
        <dbReference type="Proteomes" id="UP000521943"/>
    </source>
</evidence>
<keyword evidence="3" id="KW-1185">Reference proteome</keyword>
<feature type="compositionally biased region" description="Basic and acidic residues" evidence="1">
    <location>
        <begin position="1"/>
        <end position="18"/>
    </location>
</feature>
<feature type="compositionally biased region" description="Acidic residues" evidence="1">
    <location>
        <begin position="51"/>
        <end position="65"/>
    </location>
</feature>
<feature type="compositionally biased region" description="Basic and acidic residues" evidence="1">
    <location>
        <begin position="32"/>
        <end position="44"/>
    </location>
</feature>
<gene>
    <name evidence="2" type="ORF">DFP72DRAFT_1059321</name>
</gene>
<dbReference type="OrthoDB" id="3118981at2759"/>
<dbReference type="AlphaFoldDB" id="A0A8H6IHC5"/>
<sequence>MAPSDKDPGTSEPSKDTAIKPVEASDVAPTKPADHAADPKHDDNQESTTTEFDEDEYSESDDDFPQFEGYVRILSPTLRRRSLNQFDIKYTADNPEARRTGPSGGETESLPRALPVPLPVLPLPIP</sequence>
<comment type="caution">
    <text evidence="2">The sequence shown here is derived from an EMBL/GenBank/DDBJ whole genome shotgun (WGS) entry which is preliminary data.</text>
</comment>
<feature type="compositionally biased region" description="Pro residues" evidence="1">
    <location>
        <begin position="114"/>
        <end position="126"/>
    </location>
</feature>
<evidence type="ECO:0000313" key="2">
    <source>
        <dbReference type="EMBL" id="KAF6764332.1"/>
    </source>
</evidence>
<feature type="region of interest" description="Disordered" evidence="1">
    <location>
        <begin position="82"/>
        <end position="126"/>
    </location>
</feature>
<proteinExistence type="predicted"/>
<accession>A0A8H6IHC5</accession>
<organism evidence="2 3">
    <name type="scientific">Ephemerocybe angulata</name>
    <dbReference type="NCBI Taxonomy" id="980116"/>
    <lineage>
        <taxon>Eukaryota</taxon>
        <taxon>Fungi</taxon>
        <taxon>Dikarya</taxon>
        <taxon>Basidiomycota</taxon>
        <taxon>Agaricomycotina</taxon>
        <taxon>Agaricomycetes</taxon>
        <taxon>Agaricomycetidae</taxon>
        <taxon>Agaricales</taxon>
        <taxon>Agaricineae</taxon>
        <taxon>Psathyrellaceae</taxon>
        <taxon>Ephemerocybe</taxon>
    </lineage>
</organism>
<evidence type="ECO:0000256" key="1">
    <source>
        <dbReference type="SAM" id="MobiDB-lite"/>
    </source>
</evidence>
<reference evidence="2 3" key="1">
    <citation type="submission" date="2020-07" db="EMBL/GenBank/DDBJ databases">
        <title>Comparative genomics of pyrophilous fungi reveals a link between fire events and developmental genes.</title>
        <authorList>
            <consortium name="DOE Joint Genome Institute"/>
            <person name="Steindorff A.S."/>
            <person name="Carver A."/>
            <person name="Calhoun S."/>
            <person name="Stillman K."/>
            <person name="Liu H."/>
            <person name="Lipzen A."/>
            <person name="Pangilinan J."/>
            <person name="Labutti K."/>
            <person name="Bruns T.D."/>
            <person name="Grigoriev I.V."/>
        </authorList>
    </citation>
    <scope>NUCLEOTIDE SEQUENCE [LARGE SCALE GENOMIC DNA]</scope>
    <source>
        <strain evidence="2 3">CBS 144469</strain>
    </source>
</reference>